<dbReference type="GO" id="GO:0035312">
    <property type="term" value="F:5'-3' DNA exonuclease activity"/>
    <property type="evidence" value="ECO:0007669"/>
    <property type="project" value="TreeGrafter"/>
</dbReference>
<dbReference type="RefSeq" id="WP_074648951.1">
    <property type="nucleotide sequence ID" value="NZ_FOIL01000008.1"/>
</dbReference>
<dbReference type="InterPro" id="IPR003141">
    <property type="entry name" value="Pol/His_phosphatase_N"/>
</dbReference>
<evidence type="ECO:0000313" key="2">
    <source>
        <dbReference type="EMBL" id="SET23011.1"/>
    </source>
</evidence>
<dbReference type="SUPFAM" id="SSF89550">
    <property type="entry name" value="PHP domain-like"/>
    <property type="match status" value="1"/>
</dbReference>
<evidence type="ECO:0000259" key="1">
    <source>
        <dbReference type="SMART" id="SM00481"/>
    </source>
</evidence>
<reference evidence="3" key="1">
    <citation type="submission" date="2016-10" db="EMBL/GenBank/DDBJ databases">
        <authorList>
            <person name="Varghese N."/>
            <person name="Submissions S."/>
        </authorList>
    </citation>
    <scope>NUCLEOTIDE SEQUENCE [LARGE SCALE GENOMIC DNA]</scope>
    <source>
        <strain evidence="3">KH1P1</strain>
    </source>
</reference>
<evidence type="ECO:0000313" key="3">
    <source>
        <dbReference type="Proteomes" id="UP000199820"/>
    </source>
</evidence>
<dbReference type="InterPro" id="IPR004013">
    <property type="entry name" value="PHP_dom"/>
</dbReference>
<keyword evidence="3" id="KW-1185">Reference proteome</keyword>
<proteinExistence type="predicted"/>
<dbReference type="Proteomes" id="UP000199820">
    <property type="component" value="Unassembled WGS sequence"/>
</dbReference>
<protein>
    <recommendedName>
        <fullName evidence="1">Polymerase/histidinol phosphatase N-terminal domain-containing protein</fullName>
    </recommendedName>
</protein>
<organism evidence="2 3">
    <name type="scientific">[Clostridium] aminophilum</name>
    <dbReference type="NCBI Taxonomy" id="1526"/>
    <lineage>
        <taxon>Bacteria</taxon>
        <taxon>Bacillati</taxon>
        <taxon>Bacillota</taxon>
        <taxon>Clostridia</taxon>
        <taxon>Lachnospirales</taxon>
        <taxon>Lachnospiraceae</taxon>
    </lineage>
</organism>
<dbReference type="Pfam" id="PF02811">
    <property type="entry name" value="PHP"/>
    <property type="match status" value="1"/>
</dbReference>
<name>A0A1I0CTD5_9FIRM</name>
<dbReference type="EMBL" id="FOIL01000008">
    <property type="protein sequence ID" value="SET23011.1"/>
    <property type="molecule type" value="Genomic_DNA"/>
</dbReference>
<dbReference type="InterPro" id="IPR052018">
    <property type="entry name" value="PHP_domain"/>
</dbReference>
<dbReference type="InterPro" id="IPR016195">
    <property type="entry name" value="Pol/histidinol_Pase-like"/>
</dbReference>
<dbReference type="eggNOG" id="COG0613">
    <property type="taxonomic scope" value="Bacteria"/>
</dbReference>
<dbReference type="SMART" id="SM00481">
    <property type="entry name" value="POLIIIAc"/>
    <property type="match status" value="1"/>
</dbReference>
<dbReference type="GO" id="GO:0004534">
    <property type="term" value="F:5'-3' RNA exonuclease activity"/>
    <property type="evidence" value="ECO:0007669"/>
    <property type="project" value="TreeGrafter"/>
</dbReference>
<sequence>MDIIGKGQHQYKANLHSHTTISDGNLTPEAMAQAYRERGYSILAITDHEAPMAHPELNREDFLMITGYEAYIRPDPECRYDPLHPEIHINLLAKRPECETYVGYDPKFCKYLPHEIAEKRPKCGPEGPRLYTVEYIQNFIDCARAAGYLVAMNHPVWSMESEDTLLRLNGLYSLEIYNTGSYTINGSECNNGLYDAFLMNGKMLYCHGADDNHNKKPFDDLLSDSFGSWTMVMAEELTYPAVMEALKKGNFYASTGPEIRCLTAEHGHVHVEMSGVQRAILVRSMKLCQNVYRPDGGEITRADFDLPEDTEYAYLILRDRYGKEAHTRAFTRKELGLE</sequence>
<dbReference type="STRING" id="1526.SAMN02910262_00009"/>
<accession>A0A1I0CTD5</accession>
<gene>
    <name evidence="2" type="ORF">SAMN04487771_100866</name>
</gene>
<dbReference type="PANTHER" id="PTHR42924">
    <property type="entry name" value="EXONUCLEASE"/>
    <property type="match status" value="1"/>
</dbReference>
<dbReference type="PANTHER" id="PTHR42924:SF3">
    <property type="entry name" value="POLYMERASE_HISTIDINOL PHOSPHATASE N-TERMINAL DOMAIN-CONTAINING PROTEIN"/>
    <property type="match status" value="1"/>
</dbReference>
<dbReference type="AlphaFoldDB" id="A0A1I0CTD5"/>
<dbReference type="Gene3D" id="3.20.20.140">
    <property type="entry name" value="Metal-dependent hydrolases"/>
    <property type="match status" value="1"/>
</dbReference>
<feature type="domain" description="Polymerase/histidinol phosphatase N-terminal" evidence="1">
    <location>
        <begin position="13"/>
        <end position="74"/>
    </location>
</feature>
<dbReference type="OrthoDB" id="9804333at2"/>